<name>A0A382U2I1_9ZZZZ</name>
<sequence>MTLVWDRLNVESIEHFNEALWLSPNDPAGWTNESVKVDGIGW</sequence>
<gene>
    <name evidence="1" type="ORF">METZ01_LOCUS381041</name>
</gene>
<accession>A0A382U2I1</accession>
<organism evidence="1">
    <name type="scientific">marine metagenome</name>
    <dbReference type="NCBI Taxonomy" id="408172"/>
    <lineage>
        <taxon>unclassified sequences</taxon>
        <taxon>metagenomes</taxon>
        <taxon>ecological metagenomes</taxon>
    </lineage>
</organism>
<reference evidence="1" key="1">
    <citation type="submission" date="2018-05" db="EMBL/GenBank/DDBJ databases">
        <authorList>
            <person name="Lanie J.A."/>
            <person name="Ng W.-L."/>
            <person name="Kazmierczak K.M."/>
            <person name="Andrzejewski T.M."/>
            <person name="Davidsen T.M."/>
            <person name="Wayne K.J."/>
            <person name="Tettelin H."/>
            <person name="Glass J.I."/>
            <person name="Rusch D."/>
            <person name="Podicherti R."/>
            <person name="Tsui H.-C.T."/>
            <person name="Winkler M.E."/>
        </authorList>
    </citation>
    <scope>NUCLEOTIDE SEQUENCE</scope>
</reference>
<dbReference type="AlphaFoldDB" id="A0A382U2I1"/>
<evidence type="ECO:0000313" key="1">
    <source>
        <dbReference type="EMBL" id="SVD28187.1"/>
    </source>
</evidence>
<protein>
    <submittedName>
        <fullName evidence="1">Uncharacterized protein</fullName>
    </submittedName>
</protein>
<proteinExistence type="predicted"/>
<dbReference type="EMBL" id="UINC01140822">
    <property type="protein sequence ID" value="SVD28187.1"/>
    <property type="molecule type" value="Genomic_DNA"/>
</dbReference>